<sequence>MCINKDNCNCLSTRKECDNFGPFVAKNLNCINLEIENSEENNGGSIIPFSSGNTQTVVENILGNNLASLIGFGTAIDLVPIANNTINLTGLLTEAFTVPRAGNITAISASYTALGGQVESGSVTIRAQIFRAPIGSNSFTGTSASVDLAPTITEPIPLGLLVFASANIPPVPVAPGDQLLMVFYISSLPGDTTVDLILGTASAGITIV</sequence>
<reference evidence="1 2" key="1">
    <citation type="submission" date="2018-03" db="EMBL/GenBank/DDBJ databases">
        <title>Aerobic endospore-forming bacteria genome sequencing and assembly.</title>
        <authorList>
            <person name="Cavalcante D.A."/>
            <person name="Driks A."/>
            <person name="Putonti C."/>
            <person name="De-Souza M.T."/>
        </authorList>
    </citation>
    <scope>NUCLEOTIDE SEQUENCE [LARGE SCALE GENOMIC DNA]</scope>
    <source>
        <strain evidence="1 2">SDF0037</strain>
    </source>
</reference>
<dbReference type="OrthoDB" id="1685113at2"/>
<evidence type="ECO:0008006" key="3">
    <source>
        <dbReference type="Google" id="ProtNLM"/>
    </source>
</evidence>
<dbReference type="EMBL" id="SADV01000024">
    <property type="protein sequence ID" value="TQR28742.1"/>
    <property type="molecule type" value="Genomic_DNA"/>
</dbReference>
<comment type="caution">
    <text evidence="1">The sequence shown here is derived from an EMBL/GenBank/DDBJ whole genome shotgun (WGS) entry which is preliminary data.</text>
</comment>
<dbReference type="InterPro" id="IPR021210">
    <property type="entry name" value="Exosporium_BclB"/>
</dbReference>
<dbReference type="Proteomes" id="UP000317944">
    <property type="component" value="Unassembled WGS sequence"/>
</dbReference>
<evidence type="ECO:0000313" key="2">
    <source>
        <dbReference type="Proteomes" id="UP000317944"/>
    </source>
</evidence>
<accession>A0A544U9K4</accession>
<dbReference type="RefSeq" id="WP_142510380.1">
    <property type="nucleotide sequence ID" value="NZ_SADV01000024.1"/>
</dbReference>
<organism evidence="1 2">
    <name type="scientific">Lysinibacillus sphaericus</name>
    <name type="common">Bacillus sphaericus</name>
    <dbReference type="NCBI Taxonomy" id="1421"/>
    <lineage>
        <taxon>Bacteria</taxon>
        <taxon>Bacillati</taxon>
        <taxon>Bacillota</taxon>
        <taxon>Bacilli</taxon>
        <taxon>Bacillales</taxon>
        <taxon>Bacillaceae</taxon>
        <taxon>Lysinibacillus</taxon>
    </lineage>
</organism>
<protein>
    <recommendedName>
        <fullName evidence="3">BclB domain-containing protein</fullName>
    </recommendedName>
</protein>
<gene>
    <name evidence="1" type="ORF">C7Y47_20170</name>
</gene>
<dbReference type="NCBIfam" id="TIGR03721">
    <property type="entry name" value="exospore_TM"/>
    <property type="match status" value="1"/>
</dbReference>
<evidence type="ECO:0000313" key="1">
    <source>
        <dbReference type="EMBL" id="TQR28742.1"/>
    </source>
</evidence>
<dbReference type="AlphaFoldDB" id="A0A544U9K4"/>
<proteinExistence type="predicted"/>
<name>A0A544U9K4_LYSSH</name>